<proteinExistence type="predicted"/>
<dbReference type="SUPFAM" id="SSF53756">
    <property type="entry name" value="UDP-Glycosyltransferase/glycogen phosphorylase"/>
    <property type="match status" value="1"/>
</dbReference>
<dbReference type="GO" id="GO:0016757">
    <property type="term" value="F:glycosyltransferase activity"/>
    <property type="evidence" value="ECO:0007669"/>
    <property type="project" value="InterPro"/>
</dbReference>
<accession>A0A9D5SAH2</accession>
<protein>
    <submittedName>
        <fullName evidence="3">Glycosyltransferase family 4 protein</fullName>
    </submittedName>
</protein>
<evidence type="ECO:0000313" key="4">
    <source>
        <dbReference type="Proteomes" id="UP000806522"/>
    </source>
</evidence>
<dbReference type="InterPro" id="IPR001296">
    <property type="entry name" value="Glyco_trans_1"/>
</dbReference>
<dbReference type="Pfam" id="PF00534">
    <property type="entry name" value="Glycos_transf_1"/>
    <property type="match status" value="1"/>
</dbReference>
<dbReference type="EMBL" id="SUYC01000008">
    <property type="protein sequence ID" value="MBE6270977.1"/>
    <property type="molecule type" value="Genomic_DNA"/>
</dbReference>
<dbReference type="Gene3D" id="3.40.50.2000">
    <property type="entry name" value="Glycogen Phosphorylase B"/>
    <property type="match status" value="1"/>
</dbReference>
<evidence type="ECO:0000256" key="1">
    <source>
        <dbReference type="ARBA" id="ARBA00022679"/>
    </source>
</evidence>
<sequence length="332" mass="38029">MNIAFVISESFCVVPYHGIKIQAQTWGMELSRQGHTVTYVSPWDTQKWEQYDVIHLFGYNELIEDLGDLWKKNRNIVFSPIIDTKQNLFLYKLITYWGCNKLRLKSTNYNIRRAKPYIKHWYVRSKFEFDYVNKAYGVAKEDITIVRLSYKIAPPVHLAEKKDFCLHVSKLTDGRKNVLRLVKAAQKYKFNLVLAGSISSEEDFHPIKQIIDSCPNISYLGRVSDEKLLSLYHEAKVFALPSINEGVGLVAVEAAACGCNIVVTNVGGPKEYYNGMAYEVDPQNSDEIGRAIVEALKDTRSQPDLQKYILSNYSLESCVSLLAESYRELVQQ</sequence>
<comment type="caution">
    <text evidence="3">The sequence shown here is derived from an EMBL/GenBank/DDBJ whole genome shotgun (WGS) entry which is preliminary data.</text>
</comment>
<dbReference type="PANTHER" id="PTHR46401:SF2">
    <property type="entry name" value="GLYCOSYLTRANSFERASE WBBK-RELATED"/>
    <property type="match status" value="1"/>
</dbReference>
<keyword evidence="1" id="KW-0808">Transferase</keyword>
<organism evidence="3 4">
    <name type="scientific">Xylanibacter ruminicola</name>
    <name type="common">Prevotella ruminicola</name>
    <dbReference type="NCBI Taxonomy" id="839"/>
    <lineage>
        <taxon>Bacteria</taxon>
        <taxon>Pseudomonadati</taxon>
        <taxon>Bacteroidota</taxon>
        <taxon>Bacteroidia</taxon>
        <taxon>Bacteroidales</taxon>
        <taxon>Prevotellaceae</taxon>
        <taxon>Xylanibacter</taxon>
    </lineage>
</organism>
<reference evidence="3" key="1">
    <citation type="submission" date="2019-04" db="EMBL/GenBank/DDBJ databases">
        <title>Evolution of Biomass-Degrading Anaerobic Consortia Revealed by Metagenomics.</title>
        <authorList>
            <person name="Peng X."/>
        </authorList>
    </citation>
    <scope>NUCLEOTIDE SEQUENCE</scope>
    <source>
        <strain evidence="3">SIG140</strain>
    </source>
</reference>
<dbReference type="Proteomes" id="UP000806522">
    <property type="component" value="Unassembled WGS sequence"/>
</dbReference>
<feature type="domain" description="Glycosyl transferase family 1" evidence="2">
    <location>
        <begin position="158"/>
        <end position="308"/>
    </location>
</feature>
<dbReference type="PANTHER" id="PTHR46401">
    <property type="entry name" value="GLYCOSYLTRANSFERASE WBBK-RELATED"/>
    <property type="match status" value="1"/>
</dbReference>
<evidence type="ECO:0000313" key="3">
    <source>
        <dbReference type="EMBL" id="MBE6270977.1"/>
    </source>
</evidence>
<gene>
    <name evidence="3" type="ORF">E7101_08505</name>
</gene>
<dbReference type="CDD" id="cd03801">
    <property type="entry name" value="GT4_PimA-like"/>
    <property type="match status" value="1"/>
</dbReference>
<name>A0A9D5SAH2_XYLRU</name>
<dbReference type="AlphaFoldDB" id="A0A9D5SAH2"/>
<evidence type="ECO:0000259" key="2">
    <source>
        <dbReference type="Pfam" id="PF00534"/>
    </source>
</evidence>